<name>A0ABS6SD01_9SPHN</name>
<keyword evidence="3" id="KW-1185">Reference proteome</keyword>
<dbReference type="EMBL" id="JAGSPA010000002">
    <property type="protein sequence ID" value="MBV7256225.1"/>
    <property type="molecule type" value="Genomic_DNA"/>
</dbReference>
<accession>A0ABS6SD01</accession>
<dbReference type="Proteomes" id="UP000722336">
    <property type="component" value="Unassembled WGS sequence"/>
</dbReference>
<organism evidence="2 3">
    <name type="scientific">Pacificimonas pallii</name>
    <dbReference type="NCBI Taxonomy" id="2827236"/>
    <lineage>
        <taxon>Bacteria</taxon>
        <taxon>Pseudomonadati</taxon>
        <taxon>Pseudomonadota</taxon>
        <taxon>Alphaproteobacteria</taxon>
        <taxon>Sphingomonadales</taxon>
        <taxon>Sphingosinicellaceae</taxon>
        <taxon>Pacificimonas</taxon>
    </lineage>
</organism>
<evidence type="ECO:0000313" key="3">
    <source>
        <dbReference type="Proteomes" id="UP000722336"/>
    </source>
</evidence>
<gene>
    <name evidence="2" type="ORF">KCG44_05440</name>
</gene>
<sequence length="235" mass="25307">MKRAIALLLAAISGSATAQQAAEVPGDAQTWFETRVEAAAPLAPSLADLREEALFRARWSTTIQPCSAPPENLRLFGLRPAMADRLVTNGMLADAFLGAWTFYAETDCAETPLLRYMYVLEKDGSHVLMVVNRGETIATPSMMRETSAVAGADAFAAAKARQPDCDIKSVGMRAARIDATDPGLGPEIAGTRFTGGWSEIWAFRACQQDVEVHVRFDTDGRGGTTARIQNTRVVG</sequence>
<evidence type="ECO:0000256" key="1">
    <source>
        <dbReference type="SAM" id="SignalP"/>
    </source>
</evidence>
<reference evidence="2 3" key="1">
    <citation type="submission" date="2021-04" db="EMBL/GenBank/DDBJ databases">
        <authorList>
            <person name="Pira H."/>
            <person name="Risdian C."/>
            <person name="Wink J."/>
        </authorList>
    </citation>
    <scope>NUCLEOTIDE SEQUENCE [LARGE SCALE GENOMIC DNA]</scope>
    <source>
        <strain evidence="2 3">WHA3</strain>
    </source>
</reference>
<proteinExistence type="predicted"/>
<dbReference type="RefSeq" id="WP_218444789.1">
    <property type="nucleotide sequence ID" value="NZ_JAGSPA010000002.1"/>
</dbReference>
<comment type="caution">
    <text evidence="2">The sequence shown here is derived from an EMBL/GenBank/DDBJ whole genome shotgun (WGS) entry which is preliminary data.</text>
</comment>
<evidence type="ECO:0000313" key="2">
    <source>
        <dbReference type="EMBL" id="MBV7256225.1"/>
    </source>
</evidence>
<feature type="signal peptide" evidence="1">
    <location>
        <begin position="1"/>
        <end position="18"/>
    </location>
</feature>
<feature type="chain" id="PRO_5046189742" evidence="1">
    <location>
        <begin position="19"/>
        <end position="235"/>
    </location>
</feature>
<protein>
    <submittedName>
        <fullName evidence="2">Uncharacterized protein</fullName>
    </submittedName>
</protein>
<keyword evidence="1" id="KW-0732">Signal</keyword>